<gene>
    <name evidence="9" type="ORF">PGB34_01740</name>
</gene>
<dbReference type="AlphaFoldDB" id="A0AAE3N3Y0"/>
<keyword evidence="7 8" id="KW-0472">Membrane</keyword>
<feature type="transmembrane region" description="Helical" evidence="8">
    <location>
        <begin position="232"/>
        <end position="250"/>
    </location>
</feature>
<comment type="caution">
    <text evidence="9">The sequence shown here is derived from an EMBL/GenBank/DDBJ whole genome shotgun (WGS) entry which is preliminary data.</text>
</comment>
<reference evidence="9" key="1">
    <citation type="submission" date="2023-01" db="EMBL/GenBank/DDBJ databases">
        <title>Xenophilus mangrovi sp. nov., isolated from soil of Mangrove nature reserve.</title>
        <authorList>
            <person name="Xu S."/>
            <person name="Liu Z."/>
            <person name="Xu Y."/>
        </authorList>
    </citation>
    <scope>NUCLEOTIDE SEQUENCE</scope>
    <source>
        <strain evidence="9">YW8</strain>
    </source>
</reference>
<feature type="transmembrane region" description="Helical" evidence="8">
    <location>
        <begin position="12"/>
        <end position="34"/>
    </location>
</feature>
<dbReference type="InterPro" id="IPR052017">
    <property type="entry name" value="TSUP"/>
</dbReference>
<keyword evidence="4 8" id="KW-1003">Cell membrane</keyword>
<evidence type="ECO:0000256" key="8">
    <source>
        <dbReference type="RuleBase" id="RU363041"/>
    </source>
</evidence>
<dbReference type="Pfam" id="PF01925">
    <property type="entry name" value="TauE"/>
    <property type="match status" value="1"/>
</dbReference>
<feature type="transmembrane region" description="Helical" evidence="8">
    <location>
        <begin position="176"/>
        <end position="196"/>
    </location>
</feature>
<protein>
    <recommendedName>
        <fullName evidence="8">Probable membrane transporter protein</fullName>
    </recommendedName>
</protein>
<evidence type="ECO:0000256" key="7">
    <source>
        <dbReference type="ARBA" id="ARBA00023136"/>
    </source>
</evidence>
<comment type="subcellular location">
    <subcellularLocation>
        <location evidence="1 8">Cell membrane</location>
        <topology evidence="1 8">Multi-pass membrane protein</topology>
    </subcellularLocation>
</comment>
<accession>A0AAE3N3Y0</accession>
<dbReference type="EMBL" id="JAQIPB010000001">
    <property type="protein sequence ID" value="MDA7415075.1"/>
    <property type="molecule type" value="Genomic_DNA"/>
</dbReference>
<feature type="transmembrane region" description="Helical" evidence="8">
    <location>
        <begin position="41"/>
        <end position="60"/>
    </location>
</feature>
<organism evidence="9 10">
    <name type="scientific">Xenophilus arseniciresistens</name>
    <dbReference type="NCBI Taxonomy" id="1283306"/>
    <lineage>
        <taxon>Bacteria</taxon>
        <taxon>Pseudomonadati</taxon>
        <taxon>Pseudomonadota</taxon>
        <taxon>Betaproteobacteria</taxon>
        <taxon>Burkholderiales</taxon>
        <taxon>Comamonadaceae</taxon>
        <taxon>Xenophilus</taxon>
    </lineage>
</organism>
<dbReference type="Proteomes" id="UP001212602">
    <property type="component" value="Unassembled WGS sequence"/>
</dbReference>
<evidence type="ECO:0000313" key="9">
    <source>
        <dbReference type="EMBL" id="MDA7415075.1"/>
    </source>
</evidence>
<dbReference type="PANTHER" id="PTHR30269:SF32">
    <property type="entry name" value="MEMBRANE TRANSPORTER PROTEIN-RELATED"/>
    <property type="match status" value="1"/>
</dbReference>
<keyword evidence="10" id="KW-1185">Reference proteome</keyword>
<evidence type="ECO:0000256" key="3">
    <source>
        <dbReference type="ARBA" id="ARBA00022448"/>
    </source>
</evidence>
<name>A0AAE3N3Y0_9BURK</name>
<evidence type="ECO:0000256" key="1">
    <source>
        <dbReference type="ARBA" id="ARBA00004651"/>
    </source>
</evidence>
<evidence type="ECO:0000256" key="5">
    <source>
        <dbReference type="ARBA" id="ARBA00022692"/>
    </source>
</evidence>
<sequence>MPALLPGLPLQMAALAMAVFVLAGAVKGVIGLGLPTFSMALLALWMPPAQAAALLLLPSLCTNLWQAGPLATLGALWRRLWPMQTGVLLGTLGGVLLFGPPAGRAGAALLGLALAGYALWGLAGRRLPQRMAQARGVGPLVGVLTGLLTALTGVFVLPAVPWLQSLSLDKDELVQAMGLSFTTSTVALGLGLGWAGGADTAASLWASLWMLPAAALGILWGQRLRARLSQAVFRRCFFVALLALGVWMLWRAVAA</sequence>
<evidence type="ECO:0000256" key="6">
    <source>
        <dbReference type="ARBA" id="ARBA00022989"/>
    </source>
</evidence>
<dbReference type="InterPro" id="IPR002781">
    <property type="entry name" value="TM_pro_TauE-like"/>
</dbReference>
<proteinExistence type="inferred from homology"/>
<keyword evidence="5 8" id="KW-0812">Transmembrane</keyword>
<dbReference type="PANTHER" id="PTHR30269">
    <property type="entry name" value="TRANSMEMBRANE PROTEIN YFCA"/>
    <property type="match status" value="1"/>
</dbReference>
<keyword evidence="6 8" id="KW-1133">Transmembrane helix</keyword>
<feature type="transmembrane region" description="Helical" evidence="8">
    <location>
        <begin position="202"/>
        <end position="220"/>
    </location>
</feature>
<keyword evidence="3" id="KW-0813">Transport</keyword>
<feature type="transmembrane region" description="Helical" evidence="8">
    <location>
        <begin position="105"/>
        <end position="123"/>
    </location>
</feature>
<dbReference type="GO" id="GO:0005886">
    <property type="term" value="C:plasma membrane"/>
    <property type="evidence" value="ECO:0007669"/>
    <property type="project" value="UniProtKB-SubCell"/>
</dbReference>
<evidence type="ECO:0000256" key="2">
    <source>
        <dbReference type="ARBA" id="ARBA00009142"/>
    </source>
</evidence>
<feature type="transmembrane region" description="Helical" evidence="8">
    <location>
        <begin position="143"/>
        <end position="164"/>
    </location>
</feature>
<comment type="similarity">
    <text evidence="2 8">Belongs to the 4-toluene sulfonate uptake permease (TSUP) (TC 2.A.102) family.</text>
</comment>
<evidence type="ECO:0000313" key="10">
    <source>
        <dbReference type="Proteomes" id="UP001212602"/>
    </source>
</evidence>
<evidence type="ECO:0000256" key="4">
    <source>
        <dbReference type="ARBA" id="ARBA00022475"/>
    </source>
</evidence>